<evidence type="ECO:0000313" key="1">
    <source>
        <dbReference type="EMBL" id="JAT00457.1"/>
    </source>
</evidence>
<reference evidence="1" key="1">
    <citation type="submission" date="2015-11" db="EMBL/GenBank/DDBJ databases">
        <title>De novo transcriptome assembly of four potential Pierce s Disease insect vectors from Arizona vineyards.</title>
        <authorList>
            <person name="Tassone E.E."/>
        </authorList>
    </citation>
    <scope>NUCLEOTIDE SEQUENCE</scope>
</reference>
<organism evidence="1">
    <name type="scientific">Homalodisca liturata</name>
    <dbReference type="NCBI Taxonomy" id="320908"/>
    <lineage>
        <taxon>Eukaryota</taxon>
        <taxon>Metazoa</taxon>
        <taxon>Ecdysozoa</taxon>
        <taxon>Arthropoda</taxon>
        <taxon>Hexapoda</taxon>
        <taxon>Insecta</taxon>
        <taxon>Pterygota</taxon>
        <taxon>Neoptera</taxon>
        <taxon>Paraneoptera</taxon>
        <taxon>Hemiptera</taxon>
        <taxon>Auchenorrhyncha</taxon>
        <taxon>Membracoidea</taxon>
        <taxon>Cicadellidae</taxon>
        <taxon>Cicadellinae</taxon>
        <taxon>Proconiini</taxon>
        <taxon>Homalodisca</taxon>
    </lineage>
</organism>
<name>A0A1B6JMF5_9HEMI</name>
<accession>A0A1B6JMF5</accession>
<dbReference type="AlphaFoldDB" id="A0A1B6JMF5"/>
<gene>
    <name evidence="1" type="ORF">g.54087</name>
</gene>
<sequence>MGGIDSTDQMLYVYMDERRTMKHAKKVIFNVFGRMVLNAYVLYKLNTTQGQLKRAEFRKEVIGDLSSEWLASKQIPQNLRGGGDGPSVGFGLRKLPEKKEKLCRTCSGDNHPEGKKRRSRTVCVRCGLGVHAECLGKHVCH</sequence>
<dbReference type="PANTHER" id="PTHR46599:SF3">
    <property type="entry name" value="PIGGYBAC TRANSPOSABLE ELEMENT-DERIVED PROTEIN 4"/>
    <property type="match status" value="1"/>
</dbReference>
<dbReference type="PANTHER" id="PTHR46599">
    <property type="entry name" value="PIGGYBAC TRANSPOSABLE ELEMENT-DERIVED PROTEIN 4"/>
    <property type="match status" value="1"/>
</dbReference>
<protein>
    <recommendedName>
        <fullName evidence="2">PiggyBac transposable element-derived protein domain-containing protein</fullName>
    </recommendedName>
</protein>
<evidence type="ECO:0008006" key="2">
    <source>
        <dbReference type="Google" id="ProtNLM"/>
    </source>
</evidence>
<dbReference type="EMBL" id="GECU01007250">
    <property type="protein sequence ID" value="JAT00457.1"/>
    <property type="molecule type" value="Transcribed_RNA"/>
</dbReference>
<proteinExistence type="predicted"/>